<dbReference type="Proteomes" id="UP001597187">
    <property type="component" value="Unassembled WGS sequence"/>
</dbReference>
<proteinExistence type="predicted"/>
<sequence length="52" mass="5025">MGPTVRRVLGDQASSVLVSASGVLIPLSALLLVGSLVLVGRRVTPAGAAAGA</sequence>
<dbReference type="AlphaFoldDB" id="A0ABD6AZJ5"/>
<organism evidence="2 3">
    <name type="scientific">Halomarina rubra</name>
    <dbReference type="NCBI Taxonomy" id="2071873"/>
    <lineage>
        <taxon>Archaea</taxon>
        <taxon>Methanobacteriati</taxon>
        <taxon>Methanobacteriota</taxon>
        <taxon>Stenosarchaea group</taxon>
        <taxon>Halobacteria</taxon>
        <taxon>Halobacteriales</taxon>
        <taxon>Natronomonadaceae</taxon>
        <taxon>Halomarina</taxon>
    </lineage>
</organism>
<keyword evidence="1" id="KW-0472">Membrane</keyword>
<gene>
    <name evidence="2" type="ORF">ACFSBT_16965</name>
</gene>
<keyword evidence="1" id="KW-0812">Transmembrane</keyword>
<accession>A0ABD6AZJ5</accession>
<keyword evidence="3" id="KW-1185">Reference proteome</keyword>
<reference evidence="2 3" key="1">
    <citation type="journal article" date="2019" name="Int. J. Syst. Evol. Microbiol.">
        <title>The Global Catalogue of Microorganisms (GCM) 10K type strain sequencing project: providing services to taxonomists for standard genome sequencing and annotation.</title>
        <authorList>
            <consortium name="The Broad Institute Genomics Platform"/>
            <consortium name="The Broad Institute Genome Sequencing Center for Infectious Disease"/>
            <person name="Wu L."/>
            <person name="Ma J."/>
        </authorList>
    </citation>
    <scope>NUCLEOTIDE SEQUENCE [LARGE SCALE GENOMIC DNA]</scope>
    <source>
        <strain evidence="2 3">CGMCC 1.12563</strain>
    </source>
</reference>
<feature type="transmembrane region" description="Helical" evidence="1">
    <location>
        <begin position="16"/>
        <end position="39"/>
    </location>
</feature>
<keyword evidence="1" id="KW-1133">Transmembrane helix</keyword>
<name>A0ABD6AZJ5_9EURY</name>
<evidence type="ECO:0000313" key="2">
    <source>
        <dbReference type="EMBL" id="MFD1514974.1"/>
    </source>
</evidence>
<dbReference type="RefSeq" id="WP_250874900.1">
    <property type="nucleotide sequence ID" value="NZ_JALXFV010000008.1"/>
</dbReference>
<dbReference type="EMBL" id="JBHUDC010000008">
    <property type="protein sequence ID" value="MFD1514974.1"/>
    <property type="molecule type" value="Genomic_DNA"/>
</dbReference>
<comment type="caution">
    <text evidence="2">The sequence shown here is derived from an EMBL/GenBank/DDBJ whole genome shotgun (WGS) entry which is preliminary data.</text>
</comment>
<evidence type="ECO:0000256" key="1">
    <source>
        <dbReference type="SAM" id="Phobius"/>
    </source>
</evidence>
<evidence type="ECO:0000313" key="3">
    <source>
        <dbReference type="Proteomes" id="UP001597187"/>
    </source>
</evidence>
<protein>
    <submittedName>
        <fullName evidence="2">Uncharacterized protein</fullName>
    </submittedName>
</protein>